<reference evidence="1" key="2">
    <citation type="journal article" date="2023" name="Commun. Biol.">
        <title>Intrasexual cuticular hydrocarbon dimorphism in a wasp sheds light on hydrocarbon biosynthesis genes in Hymenoptera.</title>
        <authorList>
            <person name="Moris V.C."/>
            <person name="Podsiadlowski L."/>
            <person name="Martin S."/>
            <person name="Oeyen J.P."/>
            <person name="Donath A."/>
            <person name="Petersen M."/>
            <person name="Wilbrandt J."/>
            <person name="Misof B."/>
            <person name="Liedtke D."/>
            <person name="Thamm M."/>
            <person name="Scheiner R."/>
            <person name="Schmitt T."/>
            <person name="Niehuis O."/>
        </authorList>
    </citation>
    <scope>NUCLEOTIDE SEQUENCE</scope>
    <source>
        <strain evidence="1">GBR_01_08_01A</strain>
    </source>
</reference>
<dbReference type="InterPro" id="IPR001888">
    <property type="entry name" value="Transposase_1"/>
</dbReference>
<dbReference type="Gene3D" id="3.30.420.10">
    <property type="entry name" value="Ribonuclease H-like superfamily/Ribonuclease H"/>
    <property type="match status" value="1"/>
</dbReference>
<keyword evidence="2" id="KW-1185">Reference proteome</keyword>
<name>A0AAD9VML3_9HYME</name>
<dbReference type="Pfam" id="PF01359">
    <property type="entry name" value="Transposase_1"/>
    <property type="match status" value="1"/>
</dbReference>
<dbReference type="PANTHER" id="PTHR46060">
    <property type="entry name" value="MARINER MOS1 TRANSPOSASE-LIKE PROTEIN"/>
    <property type="match status" value="1"/>
</dbReference>
<dbReference type="PANTHER" id="PTHR46060:SF1">
    <property type="entry name" value="MARINER MOS1 TRANSPOSASE-LIKE PROTEIN"/>
    <property type="match status" value="1"/>
</dbReference>
<dbReference type="EMBL" id="JAIFRP010000063">
    <property type="protein sequence ID" value="KAK2580009.1"/>
    <property type="molecule type" value="Genomic_DNA"/>
</dbReference>
<reference evidence="1" key="1">
    <citation type="submission" date="2021-08" db="EMBL/GenBank/DDBJ databases">
        <authorList>
            <person name="Misof B."/>
            <person name="Oliver O."/>
            <person name="Podsiadlowski L."/>
            <person name="Donath A."/>
            <person name="Peters R."/>
            <person name="Mayer C."/>
            <person name="Rust J."/>
            <person name="Gunkel S."/>
            <person name="Lesny P."/>
            <person name="Martin S."/>
            <person name="Oeyen J.P."/>
            <person name="Petersen M."/>
            <person name="Panagiotis P."/>
            <person name="Wilbrandt J."/>
            <person name="Tanja T."/>
        </authorList>
    </citation>
    <scope>NUCLEOTIDE SEQUENCE</scope>
    <source>
        <strain evidence="1">GBR_01_08_01A</strain>
        <tissue evidence="1">Thorax + abdomen</tissue>
    </source>
</reference>
<dbReference type="InterPro" id="IPR036397">
    <property type="entry name" value="RNaseH_sf"/>
</dbReference>
<comment type="caution">
    <text evidence="1">The sequence shown here is derived from an EMBL/GenBank/DDBJ whole genome shotgun (WGS) entry which is preliminary data.</text>
</comment>
<accession>A0AAD9VML3</accession>
<evidence type="ECO:0008006" key="3">
    <source>
        <dbReference type="Google" id="ProtNLM"/>
    </source>
</evidence>
<protein>
    <recommendedName>
        <fullName evidence="3">Transposase</fullName>
    </recommendedName>
</protein>
<dbReference type="AlphaFoldDB" id="A0AAD9VML3"/>
<evidence type="ECO:0000313" key="1">
    <source>
        <dbReference type="EMBL" id="KAK2580009.1"/>
    </source>
</evidence>
<proteinExistence type="predicted"/>
<evidence type="ECO:0000313" key="2">
    <source>
        <dbReference type="Proteomes" id="UP001258017"/>
    </source>
</evidence>
<organism evidence="1 2">
    <name type="scientific">Odynerus spinipes</name>
    <dbReference type="NCBI Taxonomy" id="1348599"/>
    <lineage>
        <taxon>Eukaryota</taxon>
        <taxon>Metazoa</taxon>
        <taxon>Ecdysozoa</taxon>
        <taxon>Arthropoda</taxon>
        <taxon>Hexapoda</taxon>
        <taxon>Insecta</taxon>
        <taxon>Pterygota</taxon>
        <taxon>Neoptera</taxon>
        <taxon>Endopterygota</taxon>
        <taxon>Hymenoptera</taxon>
        <taxon>Apocrita</taxon>
        <taxon>Aculeata</taxon>
        <taxon>Vespoidea</taxon>
        <taxon>Vespidae</taxon>
        <taxon>Eumeninae</taxon>
        <taxon>Odynerus</taxon>
    </lineage>
</organism>
<dbReference type="InterPro" id="IPR052709">
    <property type="entry name" value="Transposase-MT_Hybrid"/>
</dbReference>
<gene>
    <name evidence="1" type="ORF">KPH14_007665</name>
</gene>
<dbReference type="Proteomes" id="UP001258017">
    <property type="component" value="Unassembled WGS sequence"/>
</dbReference>
<dbReference type="GO" id="GO:0003676">
    <property type="term" value="F:nucleic acid binding"/>
    <property type="evidence" value="ECO:0007669"/>
    <property type="project" value="InterPro"/>
</dbReference>
<sequence length="327" mass="38352">MKDVFDDTCPSLGTIERWYLQFKRGVFSLEDDPRSGRPSDVVTPKNIELVREAIMKDQHITYQQLAQILNIFERSIGRFLYDHLHVRKVCSFSVPHELSKELRELRVKWCKTMLKKFKSGKDNTVYSIPTSDESWIYFDDIPTKSQNKVWVFENEAPPTHAKQSRSVGKRMVVSFFRQNGLVANVFLNKQKTLTARWYMEECLPQMISMLKTLHPNSPMCLWYLNIDNAPAHRVAITHRYLEESGLKLMEHPPYSTDIAPCDFGFFPYAKIKLKGLRFRSDEEFIVVWNNVCDSIGDKKKRMEALFDESFERMEKCISCGGNYFKKQ</sequence>